<dbReference type="Proteomes" id="UP000399692">
    <property type="component" value="Unassembled WGS sequence"/>
</dbReference>
<dbReference type="RefSeq" id="WP_150569012.1">
    <property type="nucleotide sequence ID" value="NZ_CABVHF010000001.1"/>
</dbReference>
<protein>
    <submittedName>
        <fullName evidence="2">Uncharacterized protein</fullName>
    </submittedName>
</protein>
<keyword evidence="1" id="KW-1133">Transmembrane helix</keyword>
<organism evidence="2 3">
    <name type="scientific">Pseudomonas fluorescens</name>
    <dbReference type="NCBI Taxonomy" id="294"/>
    <lineage>
        <taxon>Bacteria</taxon>
        <taxon>Pseudomonadati</taxon>
        <taxon>Pseudomonadota</taxon>
        <taxon>Gammaproteobacteria</taxon>
        <taxon>Pseudomonadales</taxon>
        <taxon>Pseudomonadaceae</taxon>
        <taxon>Pseudomonas</taxon>
    </lineage>
</organism>
<dbReference type="OrthoDB" id="7026269at2"/>
<accession>A0A5E6PI71</accession>
<dbReference type="EMBL" id="CABVHF010000001">
    <property type="protein sequence ID" value="VVM40837.1"/>
    <property type="molecule type" value="Genomic_DNA"/>
</dbReference>
<keyword evidence="1" id="KW-0472">Membrane</keyword>
<sequence length="66" mass="6835">MSKHSTTPFYAAGGSMLVIGVVFAAVGASGQPAFGWTAVGLLIPSAVLLLQAVRRKRRFNDDGASN</sequence>
<proteinExistence type="predicted"/>
<evidence type="ECO:0000256" key="1">
    <source>
        <dbReference type="SAM" id="Phobius"/>
    </source>
</evidence>
<feature type="transmembrane region" description="Helical" evidence="1">
    <location>
        <begin position="33"/>
        <end position="50"/>
    </location>
</feature>
<feature type="transmembrane region" description="Helical" evidence="1">
    <location>
        <begin position="7"/>
        <end position="27"/>
    </location>
</feature>
<reference evidence="2 3" key="1">
    <citation type="submission" date="2019-09" db="EMBL/GenBank/DDBJ databases">
        <authorList>
            <person name="Chandra G."/>
            <person name="Truman W A."/>
        </authorList>
    </citation>
    <scope>NUCLEOTIDE SEQUENCE [LARGE SCALE GENOMIC DNA]</scope>
    <source>
        <strain evidence="2">PS631</strain>
    </source>
</reference>
<gene>
    <name evidence="2" type="ORF">PS631_00274</name>
</gene>
<dbReference type="AlphaFoldDB" id="A0A5E6PI71"/>
<keyword evidence="1" id="KW-0812">Transmembrane</keyword>
<evidence type="ECO:0000313" key="2">
    <source>
        <dbReference type="EMBL" id="VVM40837.1"/>
    </source>
</evidence>
<name>A0A5E6PI71_PSEFL</name>
<evidence type="ECO:0000313" key="3">
    <source>
        <dbReference type="Proteomes" id="UP000399692"/>
    </source>
</evidence>